<evidence type="ECO:0000313" key="1">
    <source>
        <dbReference type="EMBL" id="AOW08383.1"/>
    </source>
</evidence>
<accession>A0AAC9N641</accession>
<dbReference type="KEGG" id="fgl:EM308_02050"/>
<evidence type="ECO:0000313" key="2">
    <source>
        <dbReference type="Proteomes" id="UP000175968"/>
    </source>
</evidence>
<name>A0AAC9N641_9FLAO</name>
<proteinExistence type="predicted"/>
<reference evidence="1 2" key="1">
    <citation type="submission" date="2016-10" db="EMBL/GenBank/DDBJ databases">
        <title>Flavobacterium gilvum sp. nov., isolated from stream water.</title>
        <authorList>
            <person name="Shin S.-K."/>
            <person name="Cho Y.-J."/>
            <person name="Yi H."/>
        </authorList>
    </citation>
    <scope>NUCLEOTIDE SEQUENCE [LARGE SCALE GENOMIC DNA]</scope>
    <source>
        <strain evidence="1 2">EM1308</strain>
    </source>
</reference>
<keyword evidence="2" id="KW-1185">Reference proteome</keyword>
<protein>
    <submittedName>
        <fullName evidence="1">Uncharacterized protein</fullName>
    </submittedName>
</protein>
<organism evidence="1 2">
    <name type="scientific">Flavobacterium gilvum</name>
    <dbReference type="NCBI Taxonomy" id="1492737"/>
    <lineage>
        <taxon>Bacteria</taxon>
        <taxon>Pseudomonadati</taxon>
        <taxon>Bacteroidota</taxon>
        <taxon>Flavobacteriia</taxon>
        <taxon>Flavobacteriales</taxon>
        <taxon>Flavobacteriaceae</taxon>
        <taxon>Flavobacterium</taxon>
    </lineage>
</organism>
<sequence>MKIILKKVTICYENAIKNLKYSSDFSKYVSGTQKIESGFPKLTLGNCFYFECPILLGVAQEIVRQKKLVRGRINVFYIWKKMYIGF</sequence>
<dbReference type="Proteomes" id="UP000175968">
    <property type="component" value="Chromosome"/>
</dbReference>
<dbReference type="AlphaFoldDB" id="A0AAC9N641"/>
<gene>
    <name evidence="1" type="ORF">EM308_02050</name>
</gene>
<dbReference type="EMBL" id="CP017479">
    <property type="protein sequence ID" value="AOW08383.1"/>
    <property type="molecule type" value="Genomic_DNA"/>
</dbReference>